<comment type="similarity">
    <text evidence="1">Belongs to the membrane fusion protein (MFP) (TC 8.A.1) family.</text>
</comment>
<dbReference type="Pfam" id="PF25954">
    <property type="entry name" value="Beta-barrel_RND_2"/>
    <property type="match status" value="1"/>
</dbReference>
<gene>
    <name evidence="6" type="ORF">MD535_07945</name>
</gene>
<feature type="domain" description="CzcB-like barrel-sandwich hybrid" evidence="5">
    <location>
        <begin position="34"/>
        <end position="174"/>
    </location>
</feature>
<reference evidence="6" key="1">
    <citation type="submission" date="2022-02" db="EMBL/GenBank/DDBJ databases">
        <title>Vibrio sp. nov, a new bacterium isolated from seawater.</title>
        <authorList>
            <person name="Yuan Y."/>
        </authorList>
    </citation>
    <scope>NUCLEOTIDE SEQUENCE</scope>
    <source>
        <strain evidence="6">ZSDZ65</strain>
    </source>
</reference>
<dbReference type="Gene3D" id="2.40.50.100">
    <property type="match status" value="1"/>
</dbReference>
<dbReference type="InterPro" id="IPR006143">
    <property type="entry name" value="RND_pump_MFP"/>
</dbReference>
<protein>
    <submittedName>
        <fullName evidence="6">Efflux RND transporter periplasmic adaptor subunit</fullName>
    </submittedName>
</protein>
<dbReference type="SUPFAM" id="SSF111369">
    <property type="entry name" value="HlyD-like secretion proteins"/>
    <property type="match status" value="1"/>
</dbReference>
<evidence type="ECO:0000256" key="2">
    <source>
        <dbReference type="SAM" id="Coils"/>
    </source>
</evidence>
<feature type="domain" description="CusB-like beta-barrel" evidence="4">
    <location>
        <begin position="186"/>
        <end position="250"/>
    </location>
</feature>
<dbReference type="NCBIfam" id="TIGR01730">
    <property type="entry name" value="RND_mfp"/>
    <property type="match status" value="1"/>
</dbReference>
<evidence type="ECO:0000256" key="1">
    <source>
        <dbReference type="ARBA" id="ARBA00009477"/>
    </source>
</evidence>
<keyword evidence="7" id="KW-1185">Reference proteome</keyword>
<feature type="coiled-coil region" evidence="2">
    <location>
        <begin position="97"/>
        <end position="140"/>
    </location>
</feature>
<feature type="chain" id="PRO_5040986837" evidence="3">
    <location>
        <begin position="22"/>
        <end position="257"/>
    </location>
</feature>
<keyword evidence="2" id="KW-0175">Coiled coil</keyword>
<dbReference type="AlphaFoldDB" id="A0A9X3HW67"/>
<organism evidence="6 7">
    <name type="scientific">Vibrio qingdaonensis</name>
    <dbReference type="NCBI Taxonomy" id="2829491"/>
    <lineage>
        <taxon>Bacteria</taxon>
        <taxon>Pseudomonadati</taxon>
        <taxon>Pseudomonadota</taxon>
        <taxon>Gammaproteobacteria</taxon>
        <taxon>Vibrionales</taxon>
        <taxon>Vibrionaceae</taxon>
        <taxon>Vibrio</taxon>
    </lineage>
</organism>
<dbReference type="PANTHER" id="PTHR30469:SF33">
    <property type="entry name" value="SLR1207 PROTEIN"/>
    <property type="match status" value="1"/>
</dbReference>
<dbReference type="EMBL" id="JAKRRY010000007">
    <property type="protein sequence ID" value="MCW8345938.1"/>
    <property type="molecule type" value="Genomic_DNA"/>
</dbReference>
<proteinExistence type="inferred from homology"/>
<sequence>MKTSLLITFLSLSVFISHSYAVELIGKTTSKNAVRIVSEVSGVIKTTSWQVGDAITASSALAEIKRQDFELAVQKQRASLKLVEADLHINKSTYSRYQALRAKNSLSQNELDVAKADYAAAEANVELAKIELNKAQLDLKNTTVYSPIDGYVVERNVNEGAWVNRGDQLFTLTNIDTLNARLLASEFDLASIHVGQPIQLWAEANPNHKITAIINRIGVELDAKTFAYPVEIEIENSQHLFRPGMSLHATTTFSSGN</sequence>
<dbReference type="Pfam" id="PF25973">
    <property type="entry name" value="BSH_CzcB"/>
    <property type="match status" value="1"/>
</dbReference>
<keyword evidence="3" id="KW-0732">Signal</keyword>
<dbReference type="RefSeq" id="WP_265674342.1">
    <property type="nucleotide sequence ID" value="NZ_JAKRRY010000007.1"/>
</dbReference>
<dbReference type="Proteomes" id="UP001155587">
    <property type="component" value="Unassembled WGS sequence"/>
</dbReference>
<accession>A0A9X3HW67</accession>
<dbReference type="Gene3D" id="2.40.30.170">
    <property type="match status" value="1"/>
</dbReference>
<evidence type="ECO:0000313" key="6">
    <source>
        <dbReference type="EMBL" id="MCW8345938.1"/>
    </source>
</evidence>
<evidence type="ECO:0000256" key="3">
    <source>
        <dbReference type="SAM" id="SignalP"/>
    </source>
</evidence>
<dbReference type="PANTHER" id="PTHR30469">
    <property type="entry name" value="MULTIDRUG RESISTANCE PROTEIN MDTA"/>
    <property type="match status" value="1"/>
</dbReference>
<evidence type="ECO:0000259" key="5">
    <source>
        <dbReference type="Pfam" id="PF25973"/>
    </source>
</evidence>
<dbReference type="GO" id="GO:0015562">
    <property type="term" value="F:efflux transmembrane transporter activity"/>
    <property type="evidence" value="ECO:0007669"/>
    <property type="project" value="TreeGrafter"/>
</dbReference>
<dbReference type="InterPro" id="IPR058792">
    <property type="entry name" value="Beta-barrel_RND_2"/>
</dbReference>
<dbReference type="GO" id="GO:1990281">
    <property type="term" value="C:efflux pump complex"/>
    <property type="evidence" value="ECO:0007669"/>
    <property type="project" value="TreeGrafter"/>
</dbReference>
<evidence type="ECO:0000313" key="7">
    <source>
        <dbReference type="Proteomes" id="UP001155587"/>
    </source>
</evidence>
<dbReference type="InterPro" id="IPR058647">
    <property type="entry name" value="BSH_CzcB-like"/>
</dbReference>
<name>A0A9X3HW67_9VIBR</name>
<feature type="signal peptide" evidence="3">
    <location>
        <begin position="1"/>
        <end position="21"/>
    </location>
</feature>
<dbReference type="Gene3D" id="1.10.287.470">
    <property type="entry name" value="Helix hairpin bin"/>
    <property type="match status" value="1"/>
</dbReference>
<evidence type="ECO:0000259" key="4">
    <source>
        <dbReference type="Pfam" id="PF25954"/>
    </source>
</evidence>
<comment type="caution">
    <text evidence="6">The sequence shown here is derived from an EMBL/GenBank/DDBJ whole genome shotgun (WGS) entry which is preliminary data.</text>
</comment>